<dbReference type="PROSITE" id="PS00356">
    <property type="entry name" value="HTH_LACI_1"/>
    <property type="match status" value="1"/>
</dbReference>
<keyword evidence="2" id="KW-0238">DNA-binding</keyword>
<evidence type="ECO:0000313" key="5">
    <source>
        <dbReference type="EMBL" id="TWT66239.1"/>
    </source>
</evidence>
<dbReference type="Gene3D" id="3.40.50.2300">
    <property type="match status" value="2"/>
</dbReference>
<dbReference type="PANTHER" id="PTHR30146:SF138">
    <property type="entry name" value="TRANSCRIPTIONAL REGULATORY PROTEIN"/>
    <property type="match status" value="1"/>
</dbReference>
<dbReference type="InterPro" id="IPR000843">
    <property type="entry name" value="HTH_LacI"/>
</dbReference>
<dbReference type="Pfam" id="PF00356">
    <property type="entry name" value="LacI"/>
    <property type="match status" value="1"/>
</dbReference>
<dbReference type="Gene3D" id="1.10.260.40">
    <property type="entry name" value="lambda repressor-like DNA-binding domains"/>
    <property type="match status" value="1"/>
</dbReference>
<dbReference type="GO" id="GO:0000976">
    <property type="term" value="F:transcription cis-regulatory region binding"/>
    <property type="evidence" value="ECO:0007669"/>
    <property type="project" value="TreeGrafter"/>
</dbReference>
<evidence type="ECO:0000256" key="1">
    <source>
        <dbReference type="ARBA" id="ARBA00023015"/>
    </source>
</evidence>
<evidence type="ECO:0000256" key="3">
    <source>
        <dbReference type="ARBA" id="ARBA00023163"/>
    </source>
</evidence>
<dbReference type="Pfam" id="PF13377">
    <property type="entry name" value="Peripla_BP_3"/>
    <property type="match status" value="1"/>
</dbReference>
<dbReference type="RefSeq" id="WP_146591645.1">
    <property type="nucleotide sequence ID" value="NZ_SJPO01000017.1"/>
</dbReference>
<dbReference type="EMBL" id="SJPO01000017">
    <property type="protein sequence ID" value="TWT66239.1"/>
    <property type="molecule type" value="Genomic_DNA"/>
</dbReference>
<feature type="domain" description="HTH lacI-type" evidence="4">
    <location>
        <begin position="9"/>
        <end position="64"/>
    </location>
</feature>
<accession>A0A5C5XUR0</accession>
<dbReference type="SUPFAM" id="SSF53822">
    <property type="entry name" value="Periplasmic binding protein-like I"/>
    <property type="match status" value="1"/>
</dbReference>
<dbReference type="SMART" id="SM00354">
    <property type="entry name" value="HTH_LACI"/>
    <property type="match status" value="1"/>
</dbReference>
<dbReference type="Proteomes" id="UP000318478">
    <property type="component" value="Unassembled WGS sequence"/>
</dbReference>
<dbReference type="PROSITE" id="PS50932">
    <property type="entry name" value="HTH_LACI_2"/>
    <property type="match status" value="1"/>
</dbReference>
<dbReference type="SUPFAM" id="SSF47413">
    <property type="entry name" value="lambda repressor-like DNA-binding domains"/>
    <property type="match status" value="1"/>
</dbReference>
<dbReference type="OrthoDB" id="269117at2"/>
<evidence type="ECO:0000259" key="4">
    <source>
        <dbReference type="PROSITE" id="PS50932"/>
    </source>
</evidence>
<dbReference type="CDD" id="cd01392">
    <property type="entry name" value="HTH_LacI"/>
    <property type="match status" value="1"/>
</dbReference>
<proteinExistence type="predicted"/>
<dbReference type="InterPro" id="IPR010982">
    <property type="entry name" value="Lambda_DNA-bd_dom_sf"/>
</dbReference>
<name>A0A5C5XUR0_9BACT</name>
<keyword evidence="6" id="KW-1185">Reference proteome</keyword>
<keyword evidence="3" id="KW-0804">Transcription</keyword>
<organism evidence="5 6">
    <name type="scientific">Posidoniimonas polymericola</name>
    <dbReference type="NCBI Taxonomy" id="2528002"/>
    <lineage>
        <taxon>Bacteria</taxon>
        <taxon>Pseudomonadati</taxon>
        <taxon>Planctomycetota</taxon>
        <taxon>Planctomycetia</taxon>
        <taxon>Pirellulales</taxon>
        <taxon>Lacipirellulaceae</taxon>
        <taxon>Posidoniimonas</taxon>
    </lineage>
</organism>
<reference evidence="5 6" key="1">
    <citation type="submission" date="2019-02" db="EMBL/GenBank/DDBJ databases">
        <title>Deep-cultivation of Planctomycetes and their phenomic and genomic characterization uncovers novel biology.</title>
        <authorList>
            <person name="Wiegand S."/>
            <person name="Jogler M."/>
            <person name="Boedeker C."/>
            <person name="Pinto D."/>
            <person name="Vollmers J."/>
            <person name="Rivas-Marin E."/>
            <person name="Kohn T."/>
            <person name="Peeters S.H."/>
            <person name="Heuer A."/>
            <person name="Rast P."/>
            <person name="Oberbeckmann S."/>
            <person name="Bunk B."/>
            <person name="Jeske O."/>
            <person name="Meyerdierks A."/>
            <person name="Storesund J.E."/>
            <person name="Kallscheuer N."/>
            <person name="Luecker S."/>
            <person name="Lage O.M."/>
            <person name="Pohl T."/>
            <person name="Merkel B.J."/>
            <person name="Hornburger P."/>
            <person name="Mueller R.-W."/>
            <person name="Bruemmer F."/>
            <person name="Labrenz M."/>
            <person name="Spormann A.M."/>
            <person name="Op Den Camp H."/>
            <person name="Overmann J."/>
            <person name="Amann R."/>
            <person name="Jetten M.S.M."/>
            <person name="Mascher T."/>
            <person name="Medema M.H."/>
            <person name="Devos D.P."/>
            <person name="Kaster A.-K."/>
            <person name="Ovreas L."/>
            <person name="Rohde M."/>
            <person name="Galperin M.Y."/>
            <person name="Jogler C."/>
        </authorList>
    </citation>
    <scope>NUCLEOTIDE SEQUENCE [LARGE SCALE GENOMIC DNA]</scope>
    <source>
        <strain evidence="5 6">Pla123a</strain>
    </source>
</reference>
<gene>
    <name evidence="5" type="primary">cytR_2</name>
    <name evidence="5" type="ORF">Pla123a_47630</name>
</gene>
<evidence type="ECO:0000313" key="6">
    <source>
        <dbReference type="Proteomes" id="UP000318478"/>
    </source>
</evidence>
<dbReference type="AlphaFoldDB" id="A0A5C5XUR0"/>
<sequence>MAPADRRPARLKDVAAAAGVSKTTASRILNGDTENFGKETCARVKETASRLGWRRNLLIDGMQKGRSKTVGVMIPPHDSFWVGVLAGIHITLAEADYLPITIWIGDCREFPEFNDDDTAGVEQINRLLDRRVDGLILWPSFAVAYYDHYRELIERRVPVVSIDHRLPDEVHADSIETDELAGATCVAEHLIGLGHKQIACFGARETEWQGWSVRRRQLFEEAVASRGGSVVRSWKTNESGSDGLEVAKQVLTSSPRPTAVFAVSDHQARILYRAAADLGLRVPKDVSIVGYADLDFADELSPPLTTMRQQPIEIGRQAAQAVLERQADEASMATGRVISVRPELVVRASTSRP</sequence>
<dbReference type="InterPro" id="IPR046335">
    <property type="entry name" value="LacI/GalR-like_sensor"/>
</dbReference>
<dbReference type="GO" id="GO:0003700">
    <property type="term" value="F:DNA-binding transcription factor activity"/>
    <property type="evidence" value="ECO:0007669"/>
    <property type="project" value="TreeGrafter"/>
</dbReference>
<comment type="caution">
    <text evidence="5">The sequence shown here is derived from an EMBL/GenBank/DDBJ whole genome shotgun (WGS) entry which is preliminary data.</text>
</comment>
<dbReference type="CDD" id="cd06267">
    <property type="entry name" value="PBP1_LacI_sugar_binding-like"/>
    <property type="match status" value="1"/>
</dbReference>
<keyword evidence="1" id="KW-0805">Transcription regulation</keyword>
<protein>
    <submittedName>
        <fullName evidence="5">HTH-type transcriptional repressor CytR</fullName>
    </submittedName>
</protein>
<evidence type="ECO:0000256" key="2">
    <source>
        <dbReference type="ARBA" id="ARBA00023125"/>
    </source>
</evidence>
<dbReference type="InterPro" id="IPR028082">
    <property type="entry name" value="Peripla_BP_I"/>
</dbReference>
<dbReference type="PANTHER" id="PTHR30146">
    <property type="entry name" value="LACI-RELATED TRANSCRIPTIONAL REPRESSOR"/>
    <property type="match status" value="1"/>
</dbReference>